<dbReference type="AlphaFoldDB" id="A0AA86YPW0"/>
<organism evidence="1 2">
    <name type="scientific">Providencia stuartii ATCC 25827</name>
    <dbReference type="NCBI Taxonomy" id="471874"/>
    <lineage>
        <taxon>Bacteria</taxon>
        <taxon>Pseudomonadati</taxon>
        <taxon>Pseudomonadota</taxon>
        <taxon>Gammaproteobacteria</taxon>
        <taxon>Enterobacterales</taxon>
        <taxon>Morganellaceae</taxon>
        <taxon>Providencia</taxon>
    </lineage>
</organism>
<reference evidence="1 2" key="3">
    <citation type="submission" date="2008-05" db="EMBL/GenBank/DDBJ databases">
        <authorList>
            <person name="Fulton L."/>
            <person name="Clifton S."/>
            <person name="Fulton B."/>
            <person name="Xu J."/>
            <person name="Minx P."/>
            <person name="Pepin K.H."/>
            <person name="Johnson M."/>
            <person name="Thiruvilangam P."/>
            <person name="Bhonagiri V."/>
            <person name="Nash W.E."/>
            <person name="Mardis E.R."/>
            <person name="Wilson R.K."/>
        </authorList>
    </citation>
    <scope>NUCLEOTIDE SEQUENCE [LARGE SCALE GENOMIC DNA]</scope>
    <source>
        <strain evidence="1 2">ATCC 25827</strain>
    </source>
</reference>
<dbReference type="EMBL" id="ABJD02000001">
    <property type="protein sequence ID" value="EDU61915.1"/>
    <property type="molecule type" value="Genomic_DNA"/>
</dbReference>
<gene>
    <name evidence="1" type="ORF">PROSTU_00006</name>
</gene>
<reference evidence="2" key="1">
    <citation type="submission" date="2008-04" db="EMBL/GenBank/DDBJ databases">
        <title>Draft genome sequence of Providencia stuartii (ATCC 25827).</title>
        <authorList>
            <person name="Sudarsanam P."/>
            <person name="Ley R."/>
            <person name="Guruge J."/>
            <person name="Turnbaugh P.J."/>
            <person name="Mahowald M."/>
            <person name="Liep D."/>
            <person name="Gordon J."/>
        </authorList>
    </citation>
    <scope>NUCLEOTIDE SEQUENCE [LARGE SCALE GENOMIC DNA]</scope>
    <source>
        <strain evidence="2">ATCC 25827</strain>
    </source>
</reference>
<evidence type="ECO:0000313" key="2">
    <source>
        <dbReference type="Proteomes" id="UP000004506"/>
    </source>
</evidence>
<reference evidence="2" key="2">
    <citation type="submission" date="2008-04" db="EMBL/GenBank/DDBJ databases">
        <title>Draft genome sequence of Providencia stuartii(ATCC 25827).</title>
        <authorList>
            <person name="Sudarsanam P."/>
            <person name="Ley R."/>
            <person name="Guruge J."/>
            <person name="Turnbaugh P.J."/>
            <person name="Mahowald M."/>
            <person name="Liep D."/>
            <person name="Gordon J."/>
        </authorList>
    </citation>
    <scope>NUCLEOTIDE SEQUENCE [LARGE SCALE GENOMIC DNA]</scope>
    <source>
        <strain evidence="2">ATCC 25827</strain>
    </source>
</reference>
<protein>
    <submittedName>
        <fullName evidence="1">Uncharacterized protein</fullName>
    </submittedName>
</protein>
<comment type="caution">
    <text evidence="1">The sequence shown here is derived from an EMBL/GenBank/DDBJ whole genome shotgun (WGS) entry which is preliminary data.</text>
</comment>
<name>A0AA86YPW0_PROST</name>
<sequence>MVFLWKNSPLKGINILSENIQTLYNESHEWMYLYYKKFKAQRGDKKISR</sequence>
<accession>A0AA86YPW0</accession>
<evidence type="ECO:0000313" key="1">
    <source>
        <dbReference type="EMBL" id="EDU61915.1"/>
    </source>
</evidence>
<dbReference type="Proteomes" id="UP000004506">
    <property type="component" value="Unassembled WGS sequence"/>
</dbReference>
<proteinExistence type="predicted"/>